<evidence type="ECO:0000256" key="1">
    <source>
        <dbReference type="SAM" id="MobiDB-lite"/>
    </source>
</evidence>
<name>A0A9J6CGZ7_POLVA</name>
<dbReference type="EMBL" id="JADBJN010000001">
    <property type="protein sequence ID" value="KAG5681482.1"/>
    <property type="molecule type" value="Genomic_DNA"/>
</dbReference>
<feature type="compositionally biased region" description="Low complexity" evidence="1">
    <location>
        <begin position="189"/>
        <end position="212"/>
    </location>
</feature>
<feature type="signal peptide" evidence="2">
    <location>
        <begin position="1"/>
        <end position="18"/>
    </location>
</feature>
<feature type="region of interest" description="Disordered" evidence="1">
    <location>
        <begin position="112"/>
        <end position="131"/>
    </location>
</feature>
<feature type="chain" id="PRO_5039938915" evidence="2">
    <location>
        <begin position="19"/>
        <end position="596"/>
    </location>
</feature>
<feature type="compositionally biased region" description="Polar residues" evidence="1">
    <location>
        <begin position="345"/>
        <end position="357"/>
    </location>
</feature>
<feature type="compositionally biased region" description="Low complexity" evidence="1">
    <location>
        <begin position="358"/>
        <end position="376"/>
    </location>
</feature>
<gene>
    <name evidence="3" type="ORF">PVAND_010914</name>
</gene>
<feature type="region of interest" description="Disordered" evidence="1">
    <location>
        <begin position="242"/>
        <end position="295"/>
    </location>
</feature>
<protein>
    <submittedName>
        <fullName evidence="3">Uncharacterized protein</fullName>
    </submittedName>
</protein>
<evidence type="ECO:0000256" key="2">
    <source>
        <dbReference type="SAM" id="SignalP"/>
    </source>
</evidence>
<feature type="region of interest" description="Disordered" evidence="1">
    <location>
        <begin position="540"/>
        <end position="559"/>
    </location>
</feature>
<dbReference type="Proteomes" id="UP001107558">
    <property type="component" value="Chromosome 1"/>
</dbReference>
<keyword evidence="2" id="KW-0732">Signal</keyword>
<reference evidence="3" key="1">
    <citation type="submission" date="2021-03" db="EMBL/GenBank/DDBJ databases">
        <title>Chromosome level genome of the anhydrobiotic midge Polypedilum vanderplanki.</title>
        <authorList>
            <person name="Yoshida Y."/>
            <person name="Kikawada T."/>
            <person name="Gusev O."/>
        </authorList>
    </citation>
    <scope>NUCLEOTIDE SEQUENCE</scope>
    <source>
        <strain evidence="3">NIAS01</strain>
        <tissue evidence="3">Whole body or cell culture</tissue>
    </source>
</reference>
<feature type="compositionally biased region" description="Polar residues" evidence="1">
    <location>
        <begin position="114"/>
        <end position="131"/>
    </location>
</feature>
<organism evidence="3 4">
    <name type="scientific">Polypedilum vanderplanki</name>
    <name type="common">Sleeping chironomid midge</name>
    <dbReference type="NCBI Taxonomy" id="319348"/>
    <lineage>
        <taxon>Eukaryota</taxon>
        <taxon>Metazoa</taxon>
        <taxon>Ecdysozoa</taxon>
        <taxon>Arthropoda</taxon>
        <taxon>Hexapoda</taxon>
        <taxon>Insecta</taxon>
        <taxon>Pterygota</taxon>
        <taxon>Neoptera</taxon>
        <taxon>Endopterygota</taxon>
        <taxon>Diptera</taxon>
        <taxon>Nematocera</taxon>
        <taxon>Chironomoidea</taxon>
        <taxon>Chironomidae</taxon>
        <taxon>Chironominae</taxon>
        <taxon>Polypedilum</taxon>
        <taxon>Polypedilum</taxon>
    </lineage>
</organism>
<feature type="region of interest" description="Disordered" evidence="1">
    <location>
        <begin position="156"/>
        <end position="227"/>
    </location>
</feature>
<proteinExistence type="predicted"/>
<feature type="region of interest" description="Disordered" evidence="1">
    <location>
        <begin position="320"/>
        <end position="376"/>
    </location>
</feature>
<sequence>MKIFTELILSFFVHVVLARAKSEPKNSFSITLGECFYDYDSYKCPEKFLKVPQTTDDDNRWCCIKFEDNQENDPYGSVVINGNQLTLATVDRKNLENINEDNFAVVSVEENNEPRNLNNDGTTQVSDENSTPLPIFNPFFTSKNLFDKNVNDTSEIASNDAQIDENVEPKSDVDESNDDDDASVTESMSIPSTTIEESQITTTTTTVTTKTTQTRRRPKKVNINSSSLGAKKTVKDNFFKRKSFPRSGSKFSNKISTPSTVTSTVVPDIDNDSDGSRNAEHVVSNSAKNYNSDTNNVKDNFIVRKSKGFITDAKDIRDKFSNKKGKNSNTPDNDSSSSSANLPNKQQISNDNGDSLSDNINTANQINNDNSKKLNNVNENATQNQTLSNEIVTQLNDTSKRLNEPLSNNVNIRNLDEANDGSGESLNSVGNNLNLSNQKQQQLIGKDNNESSINKNPSALENQNYANELKSNDTGKLPPSNLANEYNPQEYRNNAEAVAESIATMSKNEIKSSSRLESLGQQKFGGTKQYSENEAANDLLDDSLNSKNPDIDTNEVENGSLVHKNEHKNILNNKQNNDNDNLGPSSLNSNNGVLVV</sequence>
<feature type="compositionally biased region" description="Polar residues" evidence="1">
    <location>
        <begin position="283"/>
        <end position="295"/>
    </location>
</feature>
<feature type="compositionally biased region" description="Low complexity" evidence="1">
    <location>
        <begin position="256"/>
        <end position="267"/>
    </location>
</feature>
<feature type="region of interest" description="Disordered" evidence="1">
    <location>
        <begin position="571"/>
        <end position="596"/>
    </location>
</feature>
<comment type="caution">
    <text evidence="3">The sequence shown here is derived from an EMBL/GenBank/DDBJ whole genome shotgun (WGS) entry which is preliminary data.</text>
</comment>
<dbReference type="AlphaFoldDB" id="A0A9J6CGZ7"/>
<feature type="compositionally biased region" description="Low complexity" evidence="1">
    <location>
        <begin position="327"/>
        <end position="344"/>
    </location>
</feature>
<evidence type="ECO:0000313" key="3">
    <source>
        <dbReference type="EMBL" id="KAG5681482.1"/>
    </source>
</evidence>
<accession>A0A9J6CGZ7</accession>
<evidence type="ECO:0000313" key="4">
    <source>
        <dbReference type="Proteomes" id="UP001107558"/>
    </source>
</evidence>
<feature type="compositionally biased region" description="Acidic residues" evidence="1">
    <location>
        <begin position="174"/>
        <end position="183"/>
    </location>
</feature>
<keyword evidence="4" id="KW-1185">Reference proteome</keyword>